<dbReference type="PANTHER" id="PTHR40455">
    <property type="entry name" value="ANTITOXIN HIGA"/>
    <property type="match status" value="1"/>
</dbReference>
<dbReference type="CDD" id="cd00093">
    <property type="entry name" value="HTH_XRE"/>
    <property type="match status" value="1"/>
</dbReference>
<dbReference type="Gene3D" id="1.10.260.40">
    <property type="entry name" value="lambda repressor-like DNA-binding domains"/>
    <property type="match status" value="1"/>
</dbReference>
<accession>A0ABV4JC50</accession>
<comment type="caution">
    <text evidence="2">The sequence shown here is derived from an EMBL/GenBank/DDBJ whole genome shotgun (WGS) entry which is preliminary data.</text>
</comment>
<dbReference type="InterPro" id="IPR039060">
    <property type="entry name" value="Antitox_HigA"/>
</dbReference>
<evidence type="ECO:0000313" key="3">
    <source>
        <dbReference type="Proteomes" id="UP001567731"/>
    </source>
</evidence>
<dbReference type="Pfam" id="PF01381">
    <property type="entry name" value="HTH_3"/>
    <property type="match status" value="1"/>
</dbReference>
<dbReference type="Proteomes" id="UP001567731">
    <property type="component" value="Unassembled WGS sequence"/>
</dbReference>
<sequence>MNYAAAIKAAHALTNELPFLGSSPSRQDYEDALALVEYLLEHDPDSPLVEMLTAKIDKYENESAEFAEFNARVASIPSGVALLRTLMDQYQLTQSDFENEIGKKSLVSRVLNGQRTLTLEHMRALARRFDLPVSAFVGK</sequence>
<dbReference type="RefSeq" id="WP_045325591.1">
    <property type="nucleotide sequence ID" value="NZ_CBCYLN010000030.1"/>
</dbReference>
<dbReference type="SMART" id="SM00530">
    <property type="entry name" value="HTH_XRE"/>
    <property type="match status" value="1"/>
</dbReference>
<dbReference type="SUPFAM" id="SSF47413">
    <property type="entry name" value="lambda repressor-like DNA-binding domains"/>
    <property type="match status" value="1"/>
</dbReference>
<evidence type="ECO:0000259" key="1">
    <source>
        <dbReference type="PROSITE" id="PS50943"/>
    </source>
</evidence>
<organism evidence="2 3">
    <name type="scientific">Enterobacter rongchengensis</name>
    <dbReference type="NCBI Taxonomy" id="3030999"/>
    <lineage>
        <taxon>Bacteria</taxon>
        <taxon>Pseudomonadati</taxon>
        <taxon>Pseudomonadota</taxon>
        <taxon>Gammaproteobacteria</taxon>
        <taxon>Enterobacterales</taxon>
        <taxon>Enterobacteriaceae</taxon>
        <taxon>Enterobacter</taxon>
    </lineage>
</organism>
<feature type="domain" description="HTH cro/C1-type" evidence="1">
    <location>
        <begin position="83"/>
        <end position="136"/>
    </location>
</feature>
<gene>
    <name evidence="2" type="ORF">QVM81_05935</name>
</gene>
<dbReference type="InterPro" id="IPR001387">
    <property type="entry name" value="Cro/C1-type_HTH"/>
</dbReference>
<evidence type="ECO:0000313" key="2">
    <source>
        <dbReference type="EMBL" id="MEZ4051120.1"/>
    </source>
</evidence>
<dbReference type="InterPro" id="IPR010982">
    <property type="entry name" value="Lambda_DNA-bd_dom_sf"/>
</dbReference>
<protein>
    <submittedName>
        <fullName evidence="2">Helix-turn-helix domain-containing protein</fullName>
    </submittedName>
</protein>
<dbReference type="PANTHER" id="PTHR40455:SF1">
    <property type="entry name" value="ANTITOXIN HIGA"/>
    <property type="match status" value="1"/>
</dbReference>
<dbReference type="PROSITE" id="PS50943">
    <property type="entry name" value="HTH_CROC1"/>
    <property type="match status" value="1"/>
</dbReference>
<name>A0ABV4JC50_9ENTR</name>
<dbReference type="EMBL" id="JAUEHC010000011">
    <property type="protein sequence ID" value="MEZ4051120.1"/>
    <property type="molecule type" value="Genomic_DNA"/>
</dbReference>
<reference evidence="2 3" key="1">
    <citation type="submission" date="2023-06" db="EMBL/GenBank/DDBJ databases">
        <title>Genome characterization of Enterobacterales and Pseudomonas spp isolates with different phenotypes to cefepime-taniborbactam.</title>
        <authorList>
            <person name="Hernandez-Garcia M."/>
            <person name="Garcia-Castillo M."/>
            <person name="Ruiz-Garbajosa P."/>
            <person name="Canton R."/>
        </authorList>
    </citation>
    <scope>NUCLEOTIDE SEQUENCE [LARGE SCALE GENOMIC DNA]</scope>
    <source>
        <strain evidence="2 3">A003</strain>
    </source>
</reference>
<proteinExistence type="predicted"/>
<keyword evidence="3" id="KW-1185">Reference proteome</keyword>